<feature type="compositionally biased region" description="Pro residues" evidence="1">
    <location>
        <begin position="274"/>
        <end position="283"/>
    </location>
</feature>
<dbReference type="KEGG" id="adl:AURDEDRAFT_132056"/>
<dbReference type="InParanoid" id="J0CQY8"/>
<keyword evidence="3" id="KW-1185">Reference proteome</keyword>
<protein>
    <submittedName>
        <fullName evidence="2">Uncharacterized protein</fullName>
    </submittedName>
</protein>
<dbReference type="EMBL" id="JH688775">
    <property type="protein sequence ID" value="EJD32644.1"/>
    <property type="molecule type" value="Genomic_DNA"/>
</dbReference>
<proteinExistence type="predicted"/>
<feature type="region of interest" description="Disordered" evidence="1">
    <location>
        <begin position="264"/>
        <end position="287"/>
    </location>
</feature>
<sequence length="476" mass="51898">MDIYGSQLTVAVIDGLPNGHHQCRVHALDVLITDPKPADHAFSCACRSTAHMFDVLVDVRKYQITLGQPNGLGQPRQRRVPPPAIYLDVECGSYPLLPSLPVELSPETAIVVLAPPVPAELAATADIPAPPRNALTKGEELNHLRNSLASPMPRAPSSASATFSLTRSIALLSIALGGYRAKVLVYVANLHDTRDYDLILGTEAATTGAETDISSWSRRRRAVQRLRSISTVSILVPTHNPAPSFSLPSGSCASTPHVSFDWDSRSLRSSPLRPQSPPPPPPKGALTAFGATPKTSFRHMFPSLFVLKDRASRMYDLLPGSPKKASTIARPNAYQRAFDELDGGSYPLGESAETEGPDSSTLRRWERTLAAEQRLDRPDFERFSAEANACALRRVEAKIVRREDSYHERGFAVEKELSGISELQHKLELAPEIHALKRKVHPGGPRRATAHAQRLTRLDHDPLAILPATSAATRTI</sequence>
<evidence type="ECO:0000256" key="1">
    <source>
        <dbReference type="SAM" id="MobiDB-lite"/>
    </source>
</evidence>
<accession>J0CQY8</accession>
<evidence type="ECO:0000313" key="2">
    <source>
        <dbReference type="EMBL" id="EJD32644.1"/>
    </source>
</evidence>
<evidence type="ECO:0000313" key="3">
    <source>
        <dbReference type="Proteomes" id="UP000006514"/>
    </source>
</evidence>
<dbReference type="AlphaFoldDB" id="J0CQY8"/>
<gene>
    <name evidence="2" type="ORF">AURDEDRAFT_132056</name>
</gene>
<dbReference type="Proteomes" id="UP000006514">
    <property type="component" value="Unassembled WGS sequence"/>
</dbReference>
<organism evidence="2 3">
    <name type="scientific">Auricularia subglabra (strain TFB-10046 / SS5)</name>
    <name type="common">White-rot fungus</name>
    <name type="synonym">Auricularia delicata (strain TFB10046)</name>
    <dbReference type="NCBI Taxonomy" id="717982"/>
    <lineage>
        <taxon>Eukaryota</taxon>
        <taxon>Fungi</taxon>
        <taxon>Dikarya</taxon>
        <taxon>Basidiomycota</taxon>
        <taxon>Agaricomycotina</taxon>
        <taxon>Agaricomycetes</taxon>
        <taxon>Auriculariales</taxon>
        <taxon>Auriculariaceae</taxon>
        <taxon>Auricularia</taxon>
    </lineage>
</organism>
<reference evidence="3" key="1">
    <citation type="journal article" date="2012" name="Science">
        <title>The Paleozoic origin of enzymatic lignin decomposition reconstructed from 31 fungal genomes.</title>
        <authorList>
            <person name="Floudas D."/>
            <person name="Binder M."/>
            <person name="Riley R."/>
            <person name="Barry K."/>
            <person name="Blanchette R.A."/>
            <person name="Henrissat B."/>
            <person name="Martinez A.T."/>
            <person name="Otillar R."/>
            <person name="Spatafora J.W."/>
            <person name="Yadav J.S."/>
            <person name="Aerts A."/>
            <person name="Benoit I."/>
            <person name="Boyd A."/>
            <person name="Carlson A."/>
            <person name="Copeland A."/>
            <person name="Coutinho P.M."/>
            <person name="de Vries R.P."/>
            <person name="Ferreira P."/>
            <person name="Findley K."/>
            <person name="Foster B."/>
            <person name="Gaskell J."/>
            <person name="Glotzer D."/>
            <person name="Gorecki P."/>
            <person name="Heitman J."/>
            <person name="Hesse C."/>
            <person name="Hori C."/>
            <person name="Igarashi K."/>
            <person name="Jurgens J.A."/>
            <person name="Kallen N."/>
            <person name="Kersten P."/>
            <person name="Kohler A."/>
            <person name="Kuees U."/>
            <person name="Kumar T.K.A."/>
            <person name="Kuo A."/>
            <person name="LaButti K."/>
            <person name="Larrondo L.F."/>
            <person name="Lindquist E."/>
            <person name="Ling A."/>
            <person name="Lombard V."/>
            <person name="Lucas S."/>
            <person name="Lundell T."/>
            <person name="Martin R."/>
            <person name="McLaughlin D.J."/>
            <person name="Morgenstern I."/>
            <person name="Morin E."/>
            <person name="Murat C."/>
            <person name="Nagy L.G."/>
            <person name="Nolan M."/>
            <person name="Ohm R.A."/>
            <person name="Patyshakuliyeva A."/>
            <person name="Rokas A."/>
            <person name="Ruiz-Duenas F.J."/>
            <person name="Sabat G."/>
            <person name="Salamov A."/>
            <person name="Samejima M."/>
            <person name="Schmutz J."/>
            <person name="Slot J.C."/>
            <person name="St John F."/>
            <person name="Stenlid J."/>
            <person name="Sun H."/>
            <person name="Sun S."/>
            <person name="Syed K."/>
            <person name="Tsang A."/>
            <person name="Wiebenga A."/>
            <person name="Young D."/>
            <person name="Pisabarro A."/>
            <person name="Eastwood D.C."/>
            <person name="Martin F."/>
            <person name="Cullen D."/>
            <person name="Grigoriev I.V."/>
            <person name="Hibbett D.S."/>
        </authorList>
    </citation>
    <scope>NUCLEOTIDE SEQUENCE [LARGE SCALE GENOMIC DNA]</scope>
    <source>
        <strain evidence="3">TFB10046</strain>
    </source>
</reference>
<name>J0CQY8_AURST</name>